<evidence type="ECO:0000313" key="1">
    <source>
        <dbReference type="EMBL" id="ASY64889.1"/>
    </source>
</evidence>
<dbReference type="InterPro" id="IPR001969">
    <property type="entry name" value="Aspartic_peptidase_AS"/>
</dbReference>
<dbReference type="eggNOG" id="COG3577">
    <property type="taxonomic scope" value="Bacteria"/>
</dbReference>
<dbReference type="OrthoDB" id="7595324at2"/>
<sequence length="174" mass="17992">MITRLLAFAGGLAALALVVPELASNYLGRSEDTAAAPRTSSPTPAMASYAGSKGVVLEADRSGHFVGTFRINGRSETGLVDTGASVIAINSSAARRFGIAVGSLSFKGRAQTANGVVEAARVRLDRVEIGGISLRDVDAMVLPDKALSGTLVGMSFLSRLSSYRVENGALHLVK</sequence>
<protein>
    <recommendedName>
        <fullName evidence="3">TIGR02281 family clan AA aspartic protease</fullName>
    </recommendedName>
</protein>
<accession>A0A249PHW9</accession>
<proteinExistence type="predicted"/>
<dbReference type="InterPro" id="IPR011969">
    <property type="entry name" value="Clan_AA_Asp_peptidase_C"/>
</dbReference>
<dbReference type="GO" id="GO:0004190">
    <property type="term" value="F:aspartic-type endopeptidase activity"/>
    <property type="evidence" value="ECO:0007669"/>
    <property type="project" value="InterPro"/>
</dbReference>
<dbReference type="GO" id="GO:0006508">
    <property type="term" value="P:proteolysis"/>
    <property type="evidence" value="ECO:0007669"/>
    <property type="project" value="InterPro"/>
</dbReference>
<dbReference type="KEGG" id="esj:SJ05684_c34730"/>
<dbReference type="InterPro" id="IPR021109">
    <property type="entry name" value="Peptidase_aspartic_dom_sf"/>
</dbReference>
<evidence type="ECO:0000313" key="2">
    <source>
        <dbReference type="Proteomes" id="UP000217211"/>
    </source>
</evidence>
<organism evidence="1 2">
    <name type="scientific">Sinorhizobium sojae CCBAU 05684</name>
    <dbReference type="NCBI Taxonomy" id="716928"/>
    <lineage>
        <taxon>Bacteria</taxon>
        <taxon>Pseudomonadati</taxon>
        <taxon>Pseudomonadota</taxon>
        <taxon>Alphaproteobacteria</taxon>
        <taxon>Hyphomicrobiales</taxon>
        <taxon>Rhizobiaceae</taxon>
        <taxon>Sinorhizobium/Ensifer group</taxon>
        <taxon>Sinorhizobium</taxon>
    </lineage>
</organism>
<keyword evidence="2" id="KW-1185">Reference proteome</keyword>
<dbReference type="PROSITE" id="PS00141">
    <property type="entry name" value="ASP_PROTEASE"/>
    <property type="match status" value="1"/>
</dbReference>
<dbReference type="InterPro" id="IPR034122">
    <property type="entry name" value="Retropepsin-like_bacterial"/>
</dbReference>
<dbReference type="NCBIfam" id="TIGR02281">
    <property type="entry name" value="clan_AA_DTGA"/>
    <property type="match status" value="1"/>
</dbReference>
<dbReference type="Proteomes" id="UP000217211">
    <property type="component" value="Chromosome"/>
</dbReference>
<name>A0A249PHW9_9HYPH</name>
<gene>
    <name evidence="1" type="ORF">SJ05684_c34730</name>
</gene>
<dbReference type="EMBL" id="CP023067">
    <property type="protein sequence ID" value="ASY64889.1"/>
    <property type="molecule type" value="Genomic_DNA"/>
</dbReference>
<dbReference type="CDD" id="cd05483">
    <property type="entry name" value="retropepsin_like_bacteria"/>
    <property type="match status" value="1"/>
</dbReference>
<dbReference type="RefSeq" id="WP_034853322.1">
    <property type="nucleotide sequence ID" value="NZ_AJQT01000028.1"/>
</dbReference>
<reference evidence="1 2" key="1">
    <citation type="submission" date="2017-08" db="EMBL/GenBank/DDBJ databases">
        <title>Multipartite genome sequences of Sinorhizobium species nodulating soybeans.</title>
        <authorList>
            <person name="Tian C.F."/>
        </authorList>
    </citation>
    <scope>NUCLEOTIDE SEQUENCE [LARGE SCALE GENOMIC DNA]</scope>
    <source>
        <strain evidence="1 2">CCBAU 05684</strain>
    </source>
</reference>
<dbReference type="Pfam" id="PF13975">
    <property type="entry name" value="gag-asp_proteas"/>
    <property type="match status" value="1"/>
</dbReference>
<dbReference type="SUPFAM" id="SSF50630">
    <property type="entry name" value="Acid proteases"/>
    <property type="match status" value="1"/>
</dbReference>
<dbReference type="AlphaFoldDB" id="A0A249PHW9"/>
<dbReference type="Gene3D" id="2.40.70.10">
    <property type="entry name" value="Acid Proteases"/>
    <property type="match status" value="1"/>
</dbReference>
<evidence type="ECO:0008006" key="3">
    <source>
        <dbReference type="Google" id="ProtNLM"/>
    </source>
</evidence>